<dbReference type="EMBL" id="MFTJ01000049">
    <property type="protein sequence ID" value="OGI64518.1"/>
    <property type="molecule type" value="Genomic_DNA"/>
</dbReference>
<protein>
    <submittedName>
        <fullName evidence="1">Uncharacterized protein</fullName>
    </submittedName>
</protein>
<dbReference type="Proteomes" id="UP000178700">
    <property type="component" value="Unassembled WGS sequence"/>
</dbReference>
<reference evidence="1 2" key="1">
    <citation type="journal article" date="2016" name="Nat. Commun.">
        <title>Thousands of microbial genomes shed light on interconnected biogeochemical processes in an aquifer system.</title>
        <authorList>
            <person name="Anantharaman K."/>
            <person name="Brown C.T."/>
            <person name="Hug L.A."/>
            <person name="Sharon I."/>
            <person name="Castelle C.J."/>
            <person name="Probst A.J."/>
            <person name="Thomas B.C."/>
            <person name="Singh A."/>
            <person name="Wilkins M.J."/>
            <person name="Karaoz U."/>
            <person name="Brodie E.L."/>
            <person name="Williams K.H."/>
            <person name="Hubbard S.S."/>
            <person name="Banfield J.F."/>
        </authorList>
    </citation>
    <scope>NUCLEOTIDE SEQUENCE [LARGE SCALE GENOMIC DNA]</scope>
</reference>
<sequence>MEKFQRLINHPRNKYLEKEFQKTLATDNQIFLFWRSNHSYKESEQKAIIRIRIKQQLDVTQKKL</sequence>
<dbReference type="AlphaFoldDB" id="A0A1F6V4J2"/>
<name>A0A1F6V4J2_9BACT</name>
<organism evidence="1 2">
    <name type="scientific">Candidatus Nomurabacteria bacterium RIFCSPHIGHO2_01_FULL_39_10</name>
    <dbReference type="NCBI Taxonomy" id="1801733"/>
    <lineage>
        <taxon>Bacteria</taxon>
        <taxon>Candidatus Nomuraibacteriota</taxon>
    </lineage>
</organism>
<comment type="caution">
    <text evidence="1">The sequence shown here is derived from an EMBL/GenBank/DDBJ whole genome shotgun (WGS) entry which is preliminary data.</text>
</comment>
<accession>A0A1F6V4J2</accession>
<gene>
    <name evidence="1" type="ORF">A2642_02295</name>
</gene>
<evidence type="ECO:0000313" key="1">
    <source>
        <dbReference type="EMBL" id="OGI64518.1"/>
    </source>
</evidence>
<proteinExistence type="predicted"/>
<evidence type="ECO:0000313" key="2">
    <source>
        <dbReference type="Proteomes" id="UP000178700"/>
    </source>
</evidence>